<feature type="domain" description="DNA-PKcs N-terminal" evidence="1">
    <location>
        <begin position="52"/>
        <end position="243"/>
    </location>
</feature>
<keyword evidence="3" id="KW-1185">Reference proteome</keyword>
<protein>
    <recommendedName>
        <fullName evidence="1">DNA-PKcs N-terminal domain-containing protein</fullName>
    </recommendedName>
</protein>
<accession>A0A6L2PQN0</accession>
<dbReference type="AlphaFoldDB" id="A0A6L2PQN0"/>
<dbReference type="EMBL" id="BLKM01005581">
    <property type="protein sequence ID" value="GFG34873.1"/>
    <property type="molecule type" value="Genomic_DNA"/>
</dbReference>
<organism evidence="2 3">
    <name type="scientific">Coptotermes formosanus</name>
    <name type="common">Formosan subterranean termite</name>
    <dbReference type="NCBI Taxonomy" id="36987"/>
    <lineage>
        <taxon>Eukaryota</taxon>
        <taxon>Metazoa</taxon>
        <taxon>Ecdysozoa</taxon>
        <taxon>Arthropoda</taxon>
        <taxon>Hexapoda</taxon>
        <taxon>Insecta</taxon>
        <taxon>Pterygota</taxon>
        <taxon>Neoptera</taxon>
        <taxon>Polyneoptera</taxon>
        <taxon>Dictyoptera</taxon>
        <taxon>Blattodea</taxon>
        <taxon>Blattoidea</taxon>
        <taxon>Termitoidae</taxon>
        <taxon>Rhinotermitidae</taxon>
        <taxon>Coptotermes</taxon>
    </lineage>
</organism>
<dbReference type="InterPro" id="IPR016024">
    <property type="entry name" value="ARM-type_fold"/>
</dbReference>
<reference evidence="3" key="1">
    <citation type="submission" date="2020-01" db="EMBL/GenBank/DDBJ databases">
        <title>Draft genome sequence of the Termite Coptotermes fromosanus.</title>
        <authorList>
            <person name="Itakura S."/>
            <person name="Yosikawa Y."/>
            <person name="Umezawa K."/>
        </authorList>
    </citation>
    <scope>NUCLEOTIDE SEQUENCE [LARGE SCALE GENOMIC DNA]</scope>
</reference>
<proteinExistence type="predicted"/>
<dbReference type="SUPFAM" id="SSF48371">
    <property type="entry name" value="ARM repeat"/>
    <property type="match status" value="1"/>
</dbReference>
<gene>
    <name evidence="2" type="ORF">Cfor_10398</name>
</gene>
<evidence type="ECO:0000313" key="3">
    <source>
        <dbReference type="Proteomes" id="UP000502823"/>
    </source>
</evidence>
<dbReference type="InterPro" id="IPR046804">
    <property type="entry name" value="DNA-PKcs_N"/>
</dbReference>
<evidence type="ECO:0000313" key="2">
    <source>
        <dbReference type="EMBL" id="GFG34873.1"/>
    </source>
</evidence>
<comment type="caution">
    <text evidence="2">The sequence shown here is derived from an EMBL/GenBank/DDBJ whole genome shotgun (WGS) entry which is preliminary data.</text>
</comment>
<dbReference type="OrthoDB" id="431717at2759"/>
<name>A0A6L2PQN0_COPFO</name>
<dbReference type="Pfam" id="PF20500">
    <property type="entry name" value="DNA-PKcs_N"/>
    <property type="match status" value="1"/>
</dbReference>
<dbReference type="Proteomes" id="UP000502823">
    <property type="component" value="Unassembled WGS sequence"/>
</dbReference>
<dbReference type="InParanoid" id="A0A6L2PQN0"/>
<evidence type="ECO:0000259" key="1">
    <source>
        <dbReference type="Pfam" id="PF20500"/>
    </source>
</evidence>
<sequence>MGSELIHFVEVINSCVSGNYYNECSEAKSNISNIIRYFEDERERTDIDGAFTVLFDKKTGILQFIQKALKQDAFSDAIKESFILLKELIDVFKGRMCHHVVQVKDLCRSCILLDKKAEEKDKAFDVIQSVLENGPWNDDLNINELFNRFIDPFKSNRSKAMPAKVVQKHLHILGIIVHKYPECIKPEERSLLLRIYLAQLEEQTSVAAVVKYQVIAGCLSGLTEFLNVYGKVIREAKRRENDIRSVLNANNKTKTLGQMINKETGKSTVNNKEIEINGRSNKMTYQKLVAELFNSYFVEIVEKLVEQNSEVYATYKMTKLKLNTCSETILIQPVLEDEVEKVVKNLKGKLWVGVDEVPDLVVKKRMKSTNKP</sequence>